<keyword evidence="3" id="KW-1185">Reference proteome</keyword>
<comment type="caution">
    <text evidence="2">The sequence shown here is derived from an EMBL/GenBank/DDBJ whole genome shotgun (WGS) entry which is preliminary data.</text>
</comment>
<proteinExistence type="predicted"/>
<dbReference type="RefSeq" id="WP_354532116.1">
    <property type="nucleotide sequence ID" value="NZ_JBEPLJ010000008.1"/>
</dbReference>
<sequence>MGMEVSWHSQAGVRTDDNRDHGGIGIRGNETLCIIADGSSTAPDSGALAQAIIRELVDWYVVSDQAMTPETLLAQLPRLHENLSKQHRRASASYMIVHIGSDGTGIVLHAGDCLLGQRNDDGSIEWLNRPHTLANATGDLPITMIAGLPERHRLTRSFRSRECVAPDIGETRIETELLLATDGFWAELQPEDQLRFIEGNDIPMPANGDDRSVLRIRLENAAQDGGVRIREALAGNFYVRRG</sequence>
<dbReference type="EMBL" id="JBEPLJ010000008">
    <property type="protein sequence ID" value="MET3586124.1"/>
    <property type="molecule type" value="Genomic_DNA"/>
</dbReference>
<gene>
    <name evidence="2" type="ORF">ABID21_002241</name>
</gene>
<dbReference type="InterPro" id="IPR036457">
    <property type="entry name" value="PPM-type-like_dom_sf"/>
</dbReference>
<evidence type="ECO:0000256" key="1">
    <source>
        <dbReference type="SAM" id="MobiDB-lite"/>
    </source>
</evidence>
<feature type="region of interest" description="Disordered" evidence="1">
    <location>
        <begin position="1"/>
        <end position="22"/>
    </location>
</feature>
<evidence type="ECO:0000313" key="3">
    <source>
        <dbReference type="Proteomes" id="UP001549031"/>
    </source>
</evidence>
<dbReference type="Proteomes" id="UP001549031">
    <property type="component" value="Unassembled WGS sequence"/>
</dbReference>
<organism evidence="2 3">
    <name type="scientific">Pseudorhizobium tarimense</name>
    <dbReference type="NCBI Taxonomy" id="1079109"/>
    <lineage>
        <taxon>Bacteria</taxon>
        <taxon>Pseudomonadati</taxon>
        <taxon>Pseudomonadota</taxon>
        <taxon>Alphaproteobacteria</taxon>
        <taxon>Hyphomicrobiales</taxon>
        <taxon>Rhizobiaceae</taxon>
        <taxon>Rhizobium/Agrobacterium group</taxon>
        <taxon>Pseudorhizobium</taxon>
    </lineage>
</organism>
<protein>
    <submittedName>
        <fullName evidence="2">Serine/threonine protein phosphatase PrpC</fullName>
    </submittedName>
</protein>
<name>A0ABV2H6F5_9HYPH</name>
<evidence type="ECO:0000313" key="2">
    <source>
        <dbReference type="EMBL" id="MET3586124.1"/>
    </source>
</evidence>
<accession>A0ABV2H6F5</accession>
<dbReference type="SUPFAM" id="SSF81606">
    <property type="entry name" value="PP2C-like"/>
    <property type="match status" value="1"/>
</dbReference>
<reference evidence="2 3" key="1">
    <citation type="submission" date="2024-06" db="EMBL/GenBank/DDBJ databases">
        <title>Genomic Encyclopedia of Type Strains, Phase IV (KMG-IV): sequencing the most valuable type-strain genomes for metagenomic binning, comparative biology and taxonomic classification.</title>
        <authorList>
            <person name="Goeker M."/>
        </authorList>
    </citation>
    <scope>NUCLEOTIDE SEQUENCE [LARGE SCALE GENOMIC DNA]</scope>
    <source>
        <strain evidence="2 3">DSM 105042</strain>
    </source>
</reference>
<dbReference type="Gene3D" id="3.60.40.10">
    <property type="entry name" value="PPM-type phosphatase domain"/>
    <property type="match status" value="1"/>
</dbReference>